<dbReference type="NCBIfam" id="TIGR00121">
    <property type="entry name" value="birA_ligase"/>
    <property type="match status" value="1"/>
</dbReference>
<dbReference type="GO" id="GO:0004077">
    <property type="term" value="F:biotin--[biotin carboxyl-carrier protein] ligase activity"/>
    <property type="evidence" value="ECO:0007669"/>
    <property type="project" value="UniProtKB-EC"/>
</dbReference>
<dbReference type="CDD" id="cd16442">
    <property type="entry name" value="BPL"/>
    <property type="match status" value="1"/>
</dbReference>
<sequence length="269" mass="29459">MALDQEKLLAEIAALLNADWQDCLKLLLFESIPSTNQALWEAIAQGQTPPIAAIAVQQTAGRGQWGRSWQSERGGLYLSLALDLNLTAQAATQVTLWSAWGIAHLLRQYDIPVGLKWPNDLVLESRKLGGIKCETKISQNHLSQVVIGVGINWENPVPDMGIQLSQYLTSLSFSTPSINYLEQLAAIVLQGLYIGFQRYSQEGITSIVQGYLDYFVNLNQSIVLDGSPGKIIGITEQGELRVKLQAPGASTEITVPPGMIRLGYQKPES</sequence>
<protein>
    <submittedName>
        <fullName evidence="3">Biotin--[acetyl-CoA-carboxylase] ligase</fullName>
        <ecNumber evidence="3">6.3.4.15</ecNumber>
    </submittedName>
</protein>
<organism evidence="3">
    <name type="scientific">Woronichinia naegeliana WA131</name>
    <dbReference type="NCBI Taxonomy" id="2824559"/>
    <lineage>
        <taxon>Bacteria</taxon>
        <taxon>Bacillati</taxon>
        <taxon>Cyanobacteriota</taxon>
        <taxon>Cyanophyceae</taxon>
        <taxon>Synechococcales</taxon>
        <taxon>Coelosphaeriaceae</taxon>
        <taxon>Woronichinia</taxon>
    </lineage>
</organism>
<gene>
    <name evidence="3" type="ORF">KA717_02950</name>
</gene>
<evidence type="ECO:0000313" key="3">
    <source>
        <dbReference type="EMBL" id="UXE61903.1"/>
    </source>
</evidence>
<dbReference type="Pfam" id="PF03099">
    <property type="entry name" value="BPL_LplA_LipB"/>
    <property type="match status" value="1"/>
</dbReference>
<accession>A0A977PX54</accession>
<dbReference type="SUPFAM" id="SSF55681">
    <property type="entry name" value="Class II aaRS and biotin synthetases"/>
    <property type="match status" value="1"/>
</dbReference>
<dbReference type="PROSITE" id="PS51733">
    <property type="entry name" value="BPL_LPL_CATALYTIC"/>
    <property type="match status" value="1"/>
</dbReference>
<dbReference type="Gene3D" id="3.30.930.10">
    <property type="entry name" value="Bira Bifunctional Protein, Domain 2"/>
    <property type="match status" value="1"/>
</dbReference>
<dbReference type="PANTHER" id="PTHR12835:SF5">
    <property type="entry name" value="BIOTIN--PROTEIN LIGASE"/>
    <property type="match status" value="1"/>
</dbReference>
<dbReference type="PANTHER" id="PTHR12835">
    <property type="entry name" value="BIOTIN PROTEIN LIGASE"/>
    <property type="match status" value="1"/>
</dbReference>
<proteinExistence type="predicted"/>
<dbReference type="InterPro" id="IPR045864">
    <property type="entry name" value="aa-tRNA-synth_II/BPL/LPL"/>
</dbReference>
<reference evidence="3" key="1">
    <citation type="submission" date="2021-04" db="EMBL/GenBank/DDBJ databases">
        <title>Genome sequence of Woronichinia naegeliana from Washington state freshwater lake bloom.</title>
        <authorList>
            <person name="Dreher T.W."/>
        </authorList>
    </citation>
    <scope>NUCLEOTIDE SEQUENCE</scope>
    <source>
        <strain evidence="3">WA131</strain>
    </source>
</reference>
<name>A0A977PX54_9CYAN</name>
<evidence type="ECO:0000256" key="1">
    <source>
        <dbReference type="ARBA" id="ARBA00022598"/>
    </source>
</evidence>
<keyword evidence="1 3" id="KW-0436">Ligase</keyword>
<dbReference type="KEGG" id="wna:KA717_02950"/>
<feature type="domain" description="BPL/LPL catalytic" evidence="2">
    <location>
        <begin position="21"/>
        <end position="200"/>
    </location>
</feature>
<evidence type="ECO:0000259" key="2">
    <source>
        <dbReference type="PROSITE" id="PS51733"/>
    </source>
</evidence>
<dbReference type="InterPro" id="IPR004408">
    <property type="entry name" value="Biotin_CoA_COase_ligase"/>
</dbReference>
<dbReference type="GO" id="GO:0005737">
    <property type="term" value="C:cytoplasm"/>
    <property type="evidence" value="ECO:0007669"/>
    <property type="project" value="TreeGrafter"/>
</dbReference>
<dbReference type="EMBL" id="CP073041">
    <property type="protein sequence ID" value="UXE61903.1"/>
    <property type="molecule type" value="Genomic_DNA"/>
</dbReference>
<dbReference type="AlphaFoldDB" id="A0A977PX54"/>
<dbReference type="InterPro" id="IPR004143">
    <property type="entry name" value="BPL_LPL_catalytic"/>
</dbReference>
<dbReference type="Proteomes" id="UP001065613">
    <property type="component" value="Chromosome"/>
</dbReference>
<dbReference type="EC" id="6.3.4.15" evidence="3"/>